<gene>
    <name evidence="1" type="ORF">RB2654_08572</name>
</gene>
<protein>
    <submittedName>
        <fullName evidence="1">Uncharacterized protein</fullName>
    </submittedName>
</protein>
<dbReference type="AlphaFoldDB" id="A3VHQ5"/>
<sequence length="96" mass="10301">MRPRGLAPFTRAVSPAAKTRKTCAGASPLRLGASRIGKVPRLFGIHLARRPRSPYIYHKSWEFPAEGVVVSGSGLQKLSYLLLLALILYVAVTGGG</sequence>
<accession>A3VHQ5</accession>
<organism evidence="1 2">
    <name type="scientific">Maritimibacter alkaliphilus HTCC2654</name>
    <dbReference type="NCBI Taxonomy" id="314271"/>
    <lineage>
        <taxon>Bacteria</taxon>
        <taxon>Pseudomonadati</taxon>
        <taxon>Pseudomonadota</taxon>
        <taxon>Alphaproteobacteria</taxon>
        <taxon>Rhodobacterales</taxon>
        <taxon>Roseobacteraceae</taxon>
        <taxon>Maritimibacter</taxon>
    </lineage>
</organism>
<dbReference type="Proteomes" id="UP000002931">
    <property type="component" value="Unassembled WGS sequence"/>
</dbReference>
<dbReference type="STRING" id="314271.RB2654_08572"/>
<proteinExistence type="predicted"/>
<evidence type="ECO:0000313" key="2">
    <source>
        <dbReference type="Proteomes" id="UP000002931"/>
    </source>
</evidence>
<reference evidence="1 2" key="1">
    <citation type="journal article" date="2010" name="J. Bacteriol.">
        <title>Genome sequences of Pelagibaca bermudensis HTCC2601T and Maritimibacter alkaliphilus HTCC2654T, the type strains of two marine Roseobacter genera.</title>
        <authorList>
            <person name="Thrash J.C."/>
            <person name="Cho J.C."/>
            <person name="Ferriera S."/>
            <person name="Johnson J."/>
            <person name="Vergin K.L."/>
            <person name="Giovannoni S.J."/>
        </authorList>
    </citation>
    <scope>NUCLEOTIDE SEQUENCE [LARGE SCALE GENOMIC DNA]</scope>
    <source>
        <strain evidence="1 2">HTCC2654</strain>
    </source>
</reference>
<comment type="caution">
    <text evidence="1">The sequence shown here is derived from an EMBL/GenBank/DDBJ whole genome shotgun (WGS) entry which is preliminary data.</text>
</comment>
<dbReference type="HOGENOM" id="CLU_2356417_0_0_5"/>
<keyword evidence="2" id="KW-1185">Reference proteome</keyword>
<dbReference type="EMBL" id="AAMT01000009">
    <property type="protein sequence ID" value="EAQ12246.1"/>
    <property type="molecule type" value="Genomic_DNA"/>
</dbReference>
<evidence type="ECO:0000313" key="1">
    <source>
        <dbReference type="EMBL" id="EAQ12246.1"/>
    </source>
</evidence>
<name>A3VHQ5_9RHOB</name>